<evidence type="ECO:0000313" key="2">
    <source>
        <dbReference type="EMBL" id="KAL1511822.1"/>
    </source>
</evidence>
<evidence type="ECO:0008006" key="4">
    <source>
        <dbReference type="Google" id="ProtNLM"/>
    </source>
</evidence>
<sequence length="150" mass="16271">MAPTMCTPVSLVLSLVCLSSARAAQEMCWEVKGGYNAVRGLVSSPKKEHRPETFYFGETRSAEACQSLCGKTAECAAYTWMGESSARGWLGGDSKWNHQCYGRGAQAMTMMPEKGRTSGLKVPCEQLREMEKSFGANPGKLYKPSEGAPS</sequence>
<reference evidence="2 3" key="1">
    <citation type="journal article" date="2024" name="Science">
        <title>Giant polyketide synthase enzymes in the biosynthesis of giant marine polyether toxins.</title>
        <authorList>
            <person name="Fallon T.R."/>
            <person name="Shende V.V."/>
            <person name="Wierzbicki I.H."/>
            <person name="Pendleton A.L."/>
            <person name="Watervoot N.F."/>
            <person name="Auber R.P."/>
            <person name="Gonzalez D.J."/>
            <person name="Wisecaver J.H."/>
            <person name="Moore B.S."/>
        </authorList>
    </citation>
    <scope>NUCLEOTIDE SEQUENCE [LARGE SCALE GENOMIC DNA]</scope>
    <source>
        <strain evidence="2 3">12B1</strain>
    </source>
</reference>
<dbReference type="AlphaFoldDB" id="A0AB34J6B1"/>
<accession>A0AB34J6B1</accession>
<dbReference type="EMBL" id="JBGBPQ010000013">
    <property type="protein sequence ID" value="KAL1511822.1"/>
    <property type="molecule type" value="Genomic_DNA"/>
</dbReference>
<dbReference type="Proteomes" id="UP001515480">
    <property type="component" value="Unassembled WGS sequence"/>
</dbReference>
<evidence type="ECO:0000313" key="3">
    <source>
        <dbReference type="Proteomes" id="UP001515480"/>
    </source>
</evidence>
<comment type="caution">
    <text evidence="2">The sequence shown here is derived from an EMBL/GenBank/DDBJ whole genome shotgun (WGS) entry which is preliminary data.</text>
</comment>
<keyword evidence="3" id="KW-1185">Reference proteome</keyword>
<evidence type="ECO:0000256" key="1">
    <source>
        <dbReference type="SAM" id="SignalP"/>
    </source>
</evidence>
<protein>
    <recommendedName>
        <fullName evidence="4">Apple domain-containing protein</fullName>
    </recommendedName>
</protein>
<proteinExistence type="predicted"/>
<dbReference type="Gene3D" id="3.50.4.10">
    <property type="entry name" value="Hepatocyte Growth Factor"/>
    <property type="match status" value="1"/>
</dbReference>
<name>A0AB34J6B1_PRYPA</name>
<feature type="signal peptide" evidence="1">
    <location>
        <begin position="1"/>
        <end position="23"/>
    </location>
</feature>
<gene>
    <name evidence="2" type="ORF">AB1Y20_005108</name>
</gene>
<feature type="chain" id="PRO_5044245721" description="Apple domain-containing protein" evidence="1">
    <location>
        <begin position="24"/>
        <end position="150"/>
    </location>
</feature>
<keyword evidence="1" id="KW-0732">Signal</keyword>
<organism evidence="2 3">
    <name type="scientific">Prymnesium parvum</name>
    <name type="common">Toxic golden alga</name>
    <dbReference type="NCBI Taxonomy" id="97485"/>
    <lineage>
        <taxon>Eukaryota</taxon>
        <taxon>Haptista</taxon>
        <taxon>Haptophyta</taxon>
        <taxon>Prymnesiophyceae</taxon>
        <taxon>Prymnesiales</taxon>
        <taxon>Prymnesiaceae</taxon>
        <taxon>Prymnesium</taxon>
    </lineage>
</organism>